<dbReference type="FunFam" id="3.90.176.10:FF:000001">
    <property type="entry name" value="NAD(P)(+)--arginine ADP-ribosyltransferase"/>
    <property type="match status" value="1"/>
</dbReference>
<proteinExistence type="inferred from homology"/>
<gene>
    <name evidence="11" type="primary">Madprt_6</name>
    <name evidence="11" type="ORF">ATLROG_R11457</name>
</gene>
<evidence type="ECO:0000256" key="9">
    <source>
        <dbReference type="ARBA" id="ARBA00047597"/>
    </source>
</evidence>
<dbReference type="PANTHER" id="PTHR10339">
    <property type="entry name" value="ADP-RIBOSYLTRANSFERASE"/>
    <property type="match status" value="1"/>
</dbReference>
<dbReference type="PROSITE" id="PS01291">
    <property type="entry name" value="ART"/>
    <property type="match status" value="1"/>
</dbReference>
<evidence type="ECO:0000256" key="6">
    <source>
        <dbReference type="ARBA" id="ARBA00022857"/>
    </source>
</evidence>
<dbReference type="Pfam" id="PF01129">
    <property type="entry name" value="ART"/>
    <property type="match status" value="1"/>
</dbReference>
<reference evidence="11 12" key="1">
    <citation type="submission" date="2019-09" db="EMBL/GenBank/DDBJ databases">
        <title>Bird 10,000 Genomes (B10K) Project - Family phase.</title>
        <authorList>
            <person name="Zhang G."/>
        </authorList>
    </citation>
    <scope>NUCLEOTIDE SEQUENCE [LARGE SCALE GENOMIC DNA]</scope>
    <source>
        <strain evidence="11">OUT-0055</strain>
        <tissue evidence="11">Blood</tissue>
    </source>
</reference>
<dbReference type="Proteomes" id="UP000518911">
    <property type="component" value="Unassembled WGS sequence"/>
</dbReference>
<evidence type="ECO:0000256" key="4">
    <source>
        <dbReference type="ARBA" id="ARBA00022695"/>
    </source>
</evidence>
<keyword evidence="7 10" id="KW-0520">NAD</keyword>
<evidence type="ECO:0000256" key="1">
    <source>
        <dbReference type="ARBA" id="ARBA00009558"/>
    </source>
</evidence>
<evidence type="ECO:0000256" key="2">
    <source>
        <dbReference type="ARBA" id="ARBA00022676"/>
    </source>
</evidence>
<evidence type="ECO:0000256" key="8">
    <source>
        <dbReference type="ARBA" id="ARBA00023157"/>
    </source>
</evidence>
<dbReference type="GO" id="GO:0044194">
    <property type="term" value="C:cytolytic granule"/>
    <property type="evidence" value="ECO:0007669"/>
    <property type="project" value="UniProtKB-ARBA"/>
</dbReference>
<evidence type="ECO:0000256" key="10">
    <source>
        <dbReference type="RuleBase" id="RU361228"/>
    </source>
</evidence>
<dbReference type="Gene3D" id="3.90.176.10">
    <property type="entry name" value="Toxin ADP-ribosyltransferase, Chain A, domain 1"/>
    <property type="match status" value="1"/>
</dbReference>
<protein>
    <recommendedName>
        <fullName evidence="10">NAD(P)(+)--arginine ADP-ribosyltransferase</fullName>
        <ecNumber evidence="10">2.4.2.31</ecNumber>
    </recommendedName>
    <alternativeName>
        <fullName evidence="10">Mono(ADP-ribosyl)transferase</fullName>
    </alternativeName>
</protein>
<keyword evidence="12" id="KW-1185">Reference proteome</keyword>
<dbReference type="GO" id="GO:0016779">
    <property type="term" value="F:nucleotidyltransferase activity"/>
    <property type="evidence" value="ECO:0007669"/>
    <property type="project" value="UniProtKB-KW"/>
</dbReference>
<dbReference type="InterPro" id="IPR050999">
    <property type="entry name" value="ADP-ribosyltransferase_ARG"/>
</dbReference>
<feature type="chain" id="PRO_5029940384" description="NAD(P)(+)--arginine ADP-ribosyltransferase" evidence="10">
    <location>
        <begin position="21"/>
        <end position="257"/>
    </location>
</feature>
<feature type="signal peptide" evidence="10">
    <location>
        <begin position="1"/>
        <end position="20"/>
    </location>
</feature>
<keyword evidence="8" id="KW-1015">Disulfide bond</keyword>
<dbReference type="AlphaFoldDB" id="A0A7L3WVI5"/>
<evidence type="ECO:0000256" key="7">
    <source>
        <dbReference type="ARBA" id="ARBA00023027"/>
    </source>
</evidence>
<dbReference type="GO" id="GO:0046677">
    <property type="term" value="P:response to antibiotic"/>
    <property type="evidence" value="ECO:0007669"/>
    <property type="project" value="UniProtKB-ARBA"/>
</dbReference>
<evidence type="ECO:0000313" key="11">
    <source>
        <dbReference type="EMBL" id="NXV80520.1"/>
    </source>
</evidence>
<keyword evidence="2 10" id="KW-0328">Glycosyltransferase</keyword>
<keyword evidence="4" id="KW-0548">Nucleotidyltransferase</keyword>
<feature type="non-terminal residue" evidence="11">
    <location>
        <position position="257"/>
    </location>
</feature>
<keyword evidence="5 10" id="KW-0732">Signal</keyword>
<accession>A0A7L3WVI5</accession>
<comment type="catalytic activity">
    <reaction evidence="9 10">
        <text>L-arginyl-[protein] + NAD(+) = N(omega)-(ADP-D-ribosyl)-L-arginyl-[protein] + nicotinamide + H(+)</text>
        <dbReference type="Rhea" id="RHEA:19149"/>
        <dbReference type="Rhea" id="RHEA-COMP:10532"/>
        <dbReference type="Rhea" id="RHEA-COMP:15087"/>
        <dbReference type="ChEBI" id="CHEBI:15378"/>
        <dbReference type="ChEBI" id="CHEBI:17154"/>
        <dbReference type="ChEBI" id="CHEBI:29965"/>
        <dbReference type="ChEBI" id="CHEBI:57540"/>
        <dbReference type="ChEBI" id="CHEBI:142554"/>
        <dbReference type="EC" id="2.4.2.31"/>
    </reaction>
</comment>
<dbReference type="SUPFAM" id="SSF56399">
    <property type="entry name" value="ADP-ribosylation"/>
    <property type="match status" value="1"/>
</dbReference>
<dbReference type="OrthoDB" id="9069143at2759"/>
<feature type="non-terminal residue" evidence="11">
    <location>
        <position position="1"/>
    </location>
</feature>
<dbReference type="GO" id="GO:0005615">
    <property type="term" value="C:extracellular space"/>
    <property type="evidence" value="ECO:0007669"/>
    <property type="project" value="UniProtKB-ARBA"/>
</dbReference>
<organism evidence="11 12">
    <name type="scientific">Atlantisia rogersi</name>
    <name type="common">Inaccessible Island rail</name>
    <dbReference type="NCBI Taxonomy" id="2478892"/>
    <lineage>
        <taxon>Eukaryota</taxon>
        <taxon>Metazoa</taxon>
        <taxon>Chordata</taxon>
        <taxon>Craniata</taxon>
        <taxon>Vertebrata</taxon>
        <taxon>Euteleostomi</taxon>
        <taxon>Archelosauria</taxon>
        <taxon>Archosauria</taxon>
        <taxon>Dinosauria</taxon>
        <taxon>Saurischia</taxon>
        <taxon>Theropoda</taxon>
        <taxon>Coelurosauria</taxon>
        <taxon>Aves</taxon>
        <taxon>Neognathae</taxon>
        <taxon>Neoaves</taxon>
        <taxon>Gruiformes</taxon>
        <taxon>Rallidae</taxon>
        <taxon>Atlantisia</taxon>
    </lineage>
</organism>
<sequence>MEHLALGLVWLLGILASVSPMDKEVPIMEMDMAPSSFDDQYQGCSDKMEKELKELNHTEFVPNSNYSNAWKAATAKWQEHMPHTSVLKPEQEITLMAYTLKTSPLYKEFNEAVHEAGRSHEAYLHNFPYKVLHFLLTEALRALRDDQPRQCYHVYRGVKDIIFTAQPGQTVRFGKFTSTSLEKMRAEKFGTDTFFSVKTCYGVPIRDFSFFPEEEEVLIPPFEIFEVTNVTHKGNSVRIELRSQAAHSNYNCEFVKG</sequence>
<comment type="caution">
    <text evidence="11">The sequence shown here is derived from an EMBL/GenBank/DDBJ whole genome shotgun (WGS) entry which is preliminary data.</text>
</comment>
<evidence type="ECO:0000256" key="5">
    <source>
        <dbReference type="ARBA" id="ARBA00022729"/>
    </source>
</evidence>
<keyword evidence="6 10" id="KW-0521">NADP</keyword>
<keyword evidence="3 10" id="KW-0808">Transferase</keyword>
<dbReference type="EC" id="2.4.2.31" evidence="10"/>
<name>A0A7L3WVI5_9GRUI</name>
<comment type="similarity">
    <text evidence="1 10">Belongs to the Arg-specific ADP-ribosyltransferase family.</text>
</comment>
<evidence type="ECO:0000256" key="3">
    <source>
        <dbReference type="ARBA" id="ARBA00022679"/>
    </source>
</evidence>
<dbReference type="PROSITE" id="PS51996">
    <property type="entry name" value="TR_MART"/>
    <property type="match status" value="1"/>
</dbReference>
<dbReference type="PRINTS" id="PR00970">
    <property type="entry name" value="RIBTRNSFRASE"/>
</dbReference>
<dbReference type="InterPro" id="IPR000768">
    <property type="entry name" value="ART"/>
</dbReference>
<dbReference type="GO" id="GO:0003950">
    <property type="term" value="F:NAD+ poly-ADP-ribosyltransferase activity"/>
    <property type="evidence" value="ECO:0007669"/>
    <property type="project" value="TreeGrafter"/>
</dbReference>
<dbReference type="EMBL" id="VZUJ01105615">
    <property type="protein sequence ID" value="NXV80520.1"/>
    <property type="molecule type" value="Genomic_DNA"/>
</dbReference>
<evidence type="ECO:0000313" key="12">
    <source>
        <dbReference type="Proteomes" id="UP000518911"/>
    </source>
</evidence>
<dbReference type="PANTHER" id="PTHR10339:SF19">
    <property type="entry name" value="GPI-LINKED NAD(P)(+)--ARGININE ADP-RIBOSYLTRANSFERASE 1"/>
    <property type="match status" value="1"/>
</dbReference>
<dbReference type="GO" id="GO:0106274">
    <property type="term" value="F:NAD+-protein-arginine ADP-ribosyltransferase activity"/>
    <property type="evidence" value="ECO:0007669"/>
    <property type="project" value="UniProtKB-EC"/>
</dbReference>